<protein>
    <submittedName>
        <fullName evidence="1">Uncharacterized protein</fullName>
    </submittedName>
</protein>
<evidence type="ECO:0000313" key="1">
    <source>
        <dbReference type="EMBL" id="KAH6641449.1"/>
    </source>
</evidence>
<dbReference type="EMBL" id="JAGIZQ010000002">
    <property type="protein sequence ID" value="KAH6641449.1"/>
    <property type="molecule type" value="Genomic_DNA"/>
</dbReference>
<name>A0ACB7PI27_9PEZI</name>
<reference evidence="1 2" key="1">
    <citation type="journal article" date="2021" name="Nat. Commun.">
        <title>Genetic determinants of endophytism in the Arabidopsis root mycobiome.</title>
        <authorList>
            <person name="Mesny F."/>
            <person name="Miyauchi S."/>
            <person name="Thiergart T."/>
            <person name="Pickel B."/>
            <person name="Atanasova L."/>
            <person name="Karlsson M."/>
            <person name="Huettel B."/>
            <person name="Barry K.W."/>
            <person name="Haridas S."/>
            <person name="Chen C."/>
            <person name="Bauer D."/>
            <person name="Andreopoulos W."/>
            <person name="Pangilinan J."/>
            <person name="LaButti K."/>
            <person name="Riley R."/>
            <person name="Lipzen A."/>
            <person name="Clum A."/>
            <person name="Drula E."/>
            <person name="Henrissat B."/>
            <person name="Kohler A."/>
            <person name="Grigoriev I.V."/>
            <person name="Martin F.M."/>
            <person name="Hacquard S."/>
        </authorList>
    </citation>
    <scope>NUCLEOTIDE SEQUENCE [LARGE SCALE GENOMIC DNA]</scope>
    <source>
        <strain evidence="1 2">MPI-SDFR-AT-0079</strain>
    </source>
</reference>
<proteinExistence type="predicted"/>
<keyword evidence="2" id="KW-1185">Reference proteome</keyword>
<comment type="caution">
    <text evidence="1">The sequence shown here is derived from an EMBL/GenBank/DDBJ whole genome shotgun (WGS) entry which is preliminary data.</text>
</comment>
<accession>A0ACB7PI27</accession>
<dbReference type="Proteomes" id="UP000724584">
    <property type="component" value="Unassembled WGS sequence"/>
</dbReference>
<gene>
    <name evidence="1" type="ORF">F5144DRAFT_545498</name>
</gene>
<organism evidence="1 2">
    <name type="scientific">Chaetomium tenue</name>
    <dbReference type="NCBI Taxonomy" id="1854479"/>
    <lineage>
        <taxon>Eukaryota</taxon>
        <taxon>Fungi</taxon>
        <taxon>Dikarya</taxon>
        <taxon>Ascomycota</taxon>
        <taxon>Pezizomycotina</taxon>
        <taxon>Sordariomycetes</taxon>
        <taxon>Sordariomycetidae</taxon>
        <taxon>Sordariales</taxon>
        <taxon>Chaetomiaceae</taxon>
        <taxon>Chaetomium</taxon>
    </lineage>
</organism>
<evidence type="ECO:0000313" key="2">
    <source>
        <dbReference type="Proteomes" id="UP000724584"/>
    </source>
</evidence>
<sequence length="203" mass="22296">MPNANMPIEDPSWPTQQLPSKGGGNDWTPAAENTHDSRGGDLALAQLSMQHVATSISHATSESWSADERCWRRHEYFSVWPGQIGGASDRQHQSAGLECDGGHVCCKTQLLTRSCQTFEFETSQHNPQSTSPPTIPWANSGQTATILLSTEDPEHPFFPSAISTSMLRSAASKPPLSEVKIERFAKRRAKMTTACPQHDQICH</sequence>